<keyword evidence="2" id="KW-1185">Reference proteome</keyword>
<proteinExistence type="predicted"/>
<dbReference type="RefSeq" id="WP_109266076.1">
    <property type="nucleotide sequence ID" value="NZ_QEWP01000026.1"/>
</dbReference>
<comment type="caution">
    <text evidence="1">The sequence shown here is derived from an EMBL/GenBank/DDBJ whole genome shotgun (WGS) entry which is preliminary data.</text>
</comment>
<accession>A0A2U2B3V0</accession>
<dbReference type="Proteomes" id="UP000244956">
    <property type="component" value="Unassembled WGS sequence"/>
</dbReference>
<dbReference type="EMBL" id="QEWP01000026">
    <property type="protein sequence ID" value="PWD97738.1"/>
    <property type="molecule type" value="Genomic_DNA"/>
</dbReference>
<dbReference type="OrthoDB" id="1122968at2"/>
<reference evidence="1 2" key="1">
    <citation type="submission" date="2018-05" db="EMBL/GenBank/DDBJ databases">
        <title>Marinilabilia rubrum sp. nov., isolated from saltern sediment.</title>
        <authorList>
            <person name="Zhang R."/>
        </authorList>
    </citation>
    <scope>NUCLEOTIDE SEQUENCE [LARGE SCALE GENOMIC DNA]</scope>
    <source>
        <strain evidence="1 2">WTE16</strain>
    </source>
</reference>
<dbReference type="AlphaFoldDB" id="A0A2U2B3V0"/>
<protein>
    <submittedName>
        <fullName evidence="1">Uncharacterized protein</fullName>
    </submittedName>
</protein>
<gene>
    <name evidence="1" type="ORF">DDZ16_19065</name>
</gene>
<name>A0A2U2B3V0_9BACT</name>
<organism evidence="1 2">
    <name type="scientific">Marinilabilia rubra</name>
    <dbReference type="NCBI Taxonomy" id="2162893"/>
    <lineage>
        <taxon>Bacteria</taxon>
        <taxon>Pseudomonadati</taxon>
        <taxon>Bacteroidota</taxon>
        <taxon>Bacteroidia</taxon>
        <taxon>Marinilabiliales</taxon>
        <taxon>Marinilabiliaceae</taxon>
        <taxon>Marinilabilia</taxon>
    </lineage>
</organism>
<sequence>MIIERDKNELKIRIQTSRNSNRIQSIIDYLKYEELTANSNASHEDADKIIASAKKGRWSKISKELNLDK</sequence>
<evidence type="ECO:0000313" key="2">
    <source>
        <dbReference type="Proteomes" id="UP000244956"/>
    </source>
</evidence>
<evidence type="ECO:0000313" key="1">
    <source>
        <dbReference type="EMBL" id="PWD97738.1"/>
    </source>
</evidence>